<evidence type="ECO:0000259" key="2">
    <source>
        <dbReference type="Pfam" id="PF02829"/>
    </source>
</evidence>
<dbReference type="Gene3D" id="1.10.10.10">
    <property type="entry name" value="Winged helix-like DNA-binding domain superfamily/Winged helix DNA-binding domain"/>
    <property type="match status" value="1"/>
</dbReference>
<dbReference type="AlphaFoldDB" id="A0A1L8QSI7"/>
<dbReference type="EMBL" id="JXKD01000008">
    <property type="protein sequence ID" value="OJG10447.1"/>
    <property type="molecule type" value="Genomic_DNA"/>
</dbReference>
<dbReference type="Pfam" id="PF08279">
    <property type="entry name" value="HTH_11"/>
    <property type="match status" value="1"/>
</dbReference>
<evidence type="ECO:0008006" key="6">
    <source>
        <dbReference type="Google" id="ProtNLM"/>
    </source>
</evidence>
<reference evidence="4 5" key="1">
    <citation type="submission" date="2014-12" db="EMBL/GenBank/DDBJ databases">
        <title>Draft genome sequences of 29 type strains of Enterococci.</title>
        <authorList>
            <person name="Zhong Z."/>
            <person name="Sun Z."/>
            <person name="Liu W."/>
            <person name="Zhang W."/>
            <person name="Zhang H."/>
        </authorList>
    </citation>
    <scope>NUCLEOTIDE SEQUENCE [LARGE SCALE GENOMIC DNA]</scope>
    <source>
        <strain evidence="4 5">DSM 17690</strain>
    </source>
</reference>
<keyword evidence="1" id="KW-0533">Nickel</keyword>
<sequence>MLEGEQRRKAILAQLQTTKQAYSATKFAKELGVSRQVIVGDVALLRAAGENIIATARGYKLASEELAEGFMAKIAVQHDESQTQLELETILSFGAEILDVIVEHDLYGELVGGLYISNEIEMLNFMQKYEKSQARLLSQLTNGIHLHTIRYQKAEDLAQIKQALAEQGILYQDTMDTTVNK</sequence>
<proteinExistence type="predicted"/>
<feature type="binding site" evidence="1">
    <location>
        <position position="78"/>
    </location>
    <ligand>
        <name>Ni(2+)</name>
        <dbReference type="ChEBI" id="CHEBI:49786"/>
    </ligand>
</feature>
<dbReference type="Pfam" id="PF02829">
    <property type="entry name" value="3H"/>
    <property type="match status" value="1"/>
</dbReference>
<dbReference type="PIRSF" id="PIRSF037847">
    <property type="entry name" value="NiaR"/>
    <property type="match status" value="1"/>
</dbReference>
<evidence type="ECO:0000313" key="4">
    <source>
        <dbReference type="EMBL" id="OJG10447.1"/>
    </source>
</evidence>
<dbReference type="STRING" id="328396.RU93_GL002226"/>
<dbReference type="Gene3D" id="3.30.1340.20">
    <property type="entry name" value="3H domain"/>
    <property type="match status" value="1"/>
</dbReference>
<name>A0A1L8QSI7_9ENTE</name>
<dbReference type="SUPFAM" id="SSF46785">
    <property type="entry name" value="Winged helix' DNA-binding domain"/>
    <property type="match status" value="1"/>
</dbReference>
<dbReference type="PANTHER" id="PTHR40068:SF1">
    <property type="entry name" value="TRANSCRIPTION REPRESSOR NIAR-RELATED"/>
    <property type="match status" value="1"/>
</dbReference>
<comment type="caution">
    <text evidence="4">The sequence shown here is derived from an EMBL/GenBank/DDBJ whole genome shotgun (WGS) entry which is preliminary data.</text>
</comment>
<dbReference type="InterPro" id="IPR036390">
    <property type="entry name" value="WH_DNA-bd_sf"/>
</dbReference>
<dbReference type="SUPFAM" id="SSF75500">
    <property type="entry name" value="Putative transcriptional regulator TM1602, C-terminal domain"/>
    <property type="match status" value="1"/>
</dbReference>
<dbReference type="InterPro" id="IPR036388">
    <property type="entry name" value="WH-like_DNA-bd_sf"/>
</dbReference>
<evidence type="ECO:0000313" key="5">
    <source>
        <dbReference type="Proteomes" id="UP000182149"/>
    </source>
</evidence>
<dbReference type="InterPro" id="IPR035922">
    <property type="entry name" value="3H_dom_sf"/>
</dbReference>
<evidence type="ECO:0000259" key="3">
    <source>
        <dbReference type="Pfam" id="PF08279"/>
    </source>
</evidence>
<protein>
    <recommendedName>
        <fullName evidence="6">Transcriptional regulator</fullName>
    </recommendedName>
</protein>
<dbReference type="InterPro" id="IPR004173">
    <property type="entry name" value="3H_domain"/>
</dbReference>
<feature type="binding site" evidence="1">
    <location>
        <position position="147"/>
    </location>
    <ligand>
        <name>Ni(2+)</name>
        <dbReference type="ChEBI" id="CHEBI:49786"/>
    </ligand>
</feature>
<keyword evidence="1" id="KW-0479">Metal-binding</keyword>
<dbReference type="InterPro" id="IPR026043">
    <property type="entry name" value="NadR"/>
</dbReference>
<feature type="binding site" evidence="1">
    <location>
        <position position="145"/>
    </location>
    <ligand>
        <name>Ni(2+)</name>
        <dbReference type="ChEBI" id="CHEBI:49786"/>
    </ligand>
</feature>
<evidence type="ECO:0000256" key="1">
    <source>
        <dbReference type="PIRSR" id="PIRSR037847-1"/>
    </source>
</evidence>
<gene>
    <name evidence="4" type="ORF">RU93_GL002226</name>
</gene>
<accession>A0A1L8QSI7</accession>
<dbReference type="PANTHER" id="PTHR40068">
    <property type="entry name" value="TRANSCRIPTION REPRESSOR NIAR-RELATED"/>
    <property type="match status" value="1"/>
</dbReference>
<keyword evidence="5" id="KW-1185">Reference proteome</keyword>
<dbReference type="RefSeq" id="WP_071874923.1">
    <property type="nucleotide sequence ID" value="NZ_JBHSHF010000017.1"/>
</dbReference>
<dbReference type="GO" id="GO:0046872">
    <property type="term" value="F:metal ion binding"/>
    <property type="evidence" value="ECO:0007669"/>
    <property type="project" value="UniProtKB-KW"/>
</dbReference>
<feature type="binding site" evidence="1">
    <location>
        <position position="86"/>
    </location>
    <ligand>
        <name>Ni(2+)</name>
        <dbReference type="ChEBI" id="CHEBI:49786"/>
    </ligand>
</feature>
<dbReference type="Proteomes" id="UP000182149">
    <property type="component" value="Unassembled WGS sequence"/>
</dbReference>
<feature type="domain" description="3H" evidence="2">
    <location>
        <begin position="74"/>
        <end position="170"/>
    </location>
</feature>
<dbReference type="InterPro" id="IPR013196">
    <property type="entry name" value="HTH_11"/>
</dbReference>
<feature type="domain" description="Helix-turn-helix type 11" evidence="3">
    <location>
        <begin position="7"/>
        <end position="60"/>
    </location>
</feature>
<organism evidence="4 5">
    <name type="scientific">Enterococcus aquimarinus</name>
    <dbReference type="NCBI Taxonomy" id="328396"/>
    <lineage>
        <taxon>Bacteria</taxon>
        <taxon>Bacillati</taxon>
        <taxon>Bacillota</taxon>
        <taxon>Bacilli</taxon>
        <taxon>Lactobacillales</taxon>
        <taxon>Enterococcaceae</taxon>
        <taxon>Enterococcus</taxon>
    </lineage>
</organism>